<dbReference type="Gene3D" id="3.30.200.20">
    <property type="entry name" value="Phosphorylase Kinase, domain 1"/>
    <property type="match status" value="1"/>
</dbReference>
<dbReference type="Proteomes" id="UP000030687">
    <property type="component" value="Unassembled WGS sequence"/>
</dbReference>
<evidence type="ECO:0000256" key="2">
    <source>
        <dbReference type="ARBA" id="ARBA00012513"/>
    </source>
</evidence>
<dbReference type="GO" id="GO:0005524">
    <property type="term" value="F:ATP binding"/>
    <property type="evidence" value="ECO:0007669"/>
    <property type="project" value="UniProtKB-UniRule"/>
</dbReference>
<keyword evidence="12" id="KW-0325">Glycoprotein</keyword>
<proteinExistence type="predicted"/>
<reference evidence="18 19" key="1">
    <citation type="submission" date="2013-10" db="EMBL/GenBank/DDBJ databases">
        <authorList>
            <consortium name="International Citrus Genome Consortium"/>
            <person name="Jenkins J."/>
            <person name="Schmutz J."/>
            <person name="Prochnik S."/>
            <person name="Rokhsar D."/>
            <person name="Gmitter F."/>
            <person name="Ollitrault P."/>
            <person name="Machado M."/>
            <person name="Talon M."/>
            <person name="Wincker P."/>
            <person name="Jaillon O."/>
            <person name="Morgante M."/>
        </authorList>
    </citation>
    <scope>NUCLEOTIDE SEQUENCE</scope>
    <source>
        <strain evidence="19">cv. Clemenules</strain>
    </source>
</reference>
<gene>
    <name evidence="18" type="ORF">CICLE_v10014567mg</name>
</gene>
<comment type="catalytic activity">
    <reaction evidence="13">
        <text>L-threonyl-[protein] + ATP = O-phospho-L-threonyl-[protein] + ADP + H(+)</text>
        <dbReference type="Rhea" id="RHEA:46608"/>
        <dbReference type="Rhea" id="RHEA-COMP:11060"/>
        <dbReference type="Rhea" id="RHEA-COMP:11605"/>
        <dbReference type="ChEBI" id="CHEBI:15378"/>
        <dbReference type="ChEBI" id="CHEBI:30013"/>
        <dbReference type="ChEBI" id="CHEBI:30616"/>
        <dbReference type="ChEBI" id="CHEBI:61977"/>
        <dbReference type="ChEBI" id="CHEBI:456216"/>
        <dbReference type="EC" id="2.7.11.1"/>
    </reaction>
</comment>
<evidence type="ECO:0000256" key="15">
    <source>
        <dbReference type="PROSITE-ProRule" id="PRU10141"/>
    </source>
</evidence>
<dbReference type="eggNOG" id="KOG1187">
    <property type="taxonomic scope" value="Eukaryota"/>
</dbReference>
<evidence type="ECO:0000259" key="17">
    <source>
        <dbReference type="PROSITE" id="PS50011"/>
    </source>
</evidence>
<feature type="region of interest" description="Disordered" evidence="16">
    <location>
        <begin position="620"/>
        <end position="644"/>
    </location>
</feature>
<evidence type="ECO:0000256" key="9">
    <source>
        <dbReference type="ARBA" id="ARBA00022840"/>
    </source>
</evidence>
<dbReference type="Pfam" id="PF14380">
    <property type="entry name" value="WAK_assoc"/>
    <property type="match status" value="1"/>
</dbReference>
<dbReference type="SUPFAM" id="SSF56112">
    <property type="entry name" value="Protein kinase-like (PK-like)"/>
    <property type="match status" value="1"/>
</dbReference>
<feature type="compositionally biased region" description="Polar residues" evidence="16">
    <location>
        <begin position="632"/>
        <end position="644"/>
    </location>
</feature>
<feature type="binding site" evidence="15">
    <location>
        <position position="359"/>
    </location>
    <ligand>
        <name>ATP</name>
        <dbReference type="ChEBI" id="CHEBI:30616"/>
    </ligand>
</feature>
<keyword evidence="11" id="KW-0472">Membrane</keyword>
<dbReference type="Pfam" id="PF07714">
    <property type="entry name" value="PK_Tyr_Ser-Thr"/>
    <property type="match status" value="1"/>
</dbReference>
<keyword evidence="9 15" id="KW-0067">ATP-binding</keyword>
<dbReference type="EC" id="2.7.11.1" evidence="2"/>
<keyword evidence="6" id="KW-0732">Signal</keyword>
<dbReference type="OMA" id="WPESPVN"/>
<dbReference type="InterPro" id="IPR000719">
    <property type="entry name" value="Prot_kinase_dom"/>
</dbReference>
<evidence type="ECO:0000313" key="19">
    <source>
        <dbReference type="Proteomes" id="UP000030687"/>
    </source>
</evidence>
<dbReference type="Pfam" id="PF13947">
    <property type="entry name" value="GUB_WAK_bind"/>
    <property type="match status" value="1"/>
</dbReference>
<evidence type="ECO:0000256" key="1">
    <source>
        <dbReference type="ARBA" id="ARBA00004479"/>
    </source>
</evidence>
<dbReference type="InterPro" id="IPR045874">
    <property type="entry name" value="LRK10/LRL21-25-like"/>
</dbReference>
<dbReference type="PANTHER" id="PTHR27009">
    <property type="entry name" value="RUST RESISTANCE KINASE LR10-RELATED"/>
    <property type="match status" value="1"/>
</dbReference>
<dbReference type="FunCoup" id="V4W6E8">
    <property type="interactions" value="4"/>
</dbReference>
<dbReference type="GO" id="GO:0004674">
    <property type="term" value="F:protein serine/threonine kinase activity"/>
    <property type="evidence" value="ECO:0007669"/>
    <property type="project" value="UniProtKB-KW"/>
</dbReference>
<evidence type="ECO:0000256" key="4">
    <source>
        <dbReference type="ARBA" id="ARBA00022679"/>
    </source>
</evidence>
<dbReference type="EMBL" id="KI536312">
    <property type="protein sequence ID" value="ESR61664.1"/>
    <property type="molecule type" value="Genomic_DNA"/>
</dbReference>
<feature type="domain" description="Protein kinase" evidence="17">
    <location>
        <begin position="331"/>
        <end position="620"/>
    </location>
</feature>
<keyword evidence="4" id="KW-0808">Transferase</keyword>
<dbReference type="KEGG" id="cic:CICLE_v10014567mg"/>
<feature type="compositionally biased region" description="Low complexity" evidence="16">
    <location>
        <begin position="622"/>
        <end position="631"/>
    </location>
</feature>
<dbReference type="AlphaFoldDB" id="V4W6E8"/>
<dbReference type="InterPro" id="IPR001245">
    <property type="entry name" value="Ser-Thr/Tyr_kinase_cat_dom"/>
</dbReference>
<dbReference type="PROSITE" id="PS00107">
    <property type="entry name" value="PROTEIN_KINASE_ATP"/>
    <property type="match status" value="1"/>
</dbReference>
<dbReference type="FunFam" id="1.10.510.10:FF:000590">
    <property type="entry name" value="PR5-like receptor kinase"/>
    <property type="match status" value="1"/>
</dbReference>
<protein>
    <recommendedName>
        <fullName evidence="2">non-specific serine/threonine protein kinase</fullName>
        <ecNumber evidence="2">2.7.11.1</ecNumber>
    </recommendedName>
</protein>
<keyword evidence="5" id="KW-0812">Transmembrane</keyword>
<dbReference type="InParanoid" id="V4W6E8"/>
<evidence type="ECO:0000256" key="5">
    <source>
        <dbReference type="ARBA" id="ARBA00022692"/>
    </source>
</evidence>
<dbReference type="GO" id="GO:0016020">
    <property type="term" value="C:membrane"/>
    <property type="evidence" value="ECO:0007669"/>
    <property type="project" value="UniProtKB-SubCell"/>
</dbReference>
<dbReference type="InterPro" id="IPR017441">
    <property type="entry name" value="Protein_kinase_ATP_BS"/>
</dbReference>
<dbReference type="Gramene" id="ESR61664">
    <property type="protein sequence ID" value="ESR61664"/>
    <property type="gene ID" value="CICLE_v10014567mg"/>
</dbReference>
<dbReference type="InterPro" id="IPR025287">
    <property type="entry name" value="WAK_GUB"/>
</dbReference>
<evidence type="ECO:0000256" key="14">
    <source>
        <dbReference type="ARBA" id="ARBA00048679"/>
    </source>
</evidence>
<evidence type="ECO:0000256" key="13">
    <source>
        <dbReference type="ARBA" id="ARBA00047899"/>
    </source>
</evidence>
<sequence>MDQNFKFGQLIISKFSPLTSFCMFILYLLLARTVSGKIDPQYLACVAKTCGDGQNIGFPFYIENQQEAYCGYPGFNLSCNDKGNPVLKLSSGTKYIVEKIVYDNHSVLVSNAAFSETNSDGSCTFPRIKNVSLPAEFHLAPDQKQAVLLYNCSNSLPAKLLRYKLLAGNCSSDDTVLGMFEDDSDSDSASKQCKESVVAPVAVDMNGEGMSDHIGIEEMVRKGFLLKWNASDCSRCVESGGKCGFDVDTFNVKCYCPDRPHAKHCTPGLPVSAICVILIIIAVKKKVSSDNSVIFWKKKTDNHRNIEAFLRNYGSLAPKRYSYADIKKMTNSFKNKLGQGGYGGVYKGKLLDGRNVAIKVLNETKGNGEDFINEVASISRTSHVNIVTLLGFCFEGHRRALIYEFVSNGSLEKFIYEKHPLETNQKLKWEVLYKIAVGIARGLEYLHRGCNTRILHFDIKPHNILLDEDFCPKISDFGLAKICHGRESIVSMTGARGTVGYIAPEVFCRNFGEVSYKSDVYSYGMMVFEMTGGKNNANVAVDRSSDIYFPHWVYKRLELEEDLGLQGIENEEDKEYARKMILVSLWCIQNNPSDRPAMNRVVEMLEGSLDSLQIPPRPFLLSSGSQPDSSSILVRQTESSMATC</sequence>
<dbReference type="InterPro" id="IPR032872">
    <property type="entry name" value="WAK_assoc_C"/>
</dbReference>
<evidence type="ECO:0000256" key="12">
    <source>
        <dbReference type="ARBA" id="ARBA00023180"/>
    </source>
</evidence>
<accession>V4W6E8</accession>
<keyword evidence="10" id="KW-1133">Transmembrane helix</keyword>
<evidence type="ECO:0000256" key="3">
    <source>
        <dbReference type="ARBA" id="ARBA00022527"/>
    </source>
</evidence>
<dbReference type="GO" id="GO:0030247">
    <property type="term" value="F:polysaccharide binding"/>
    <property type="evidence" value="ECO:0007669"/>
    <property type="project" value="InterPro"/>
</dbReference>
<dbReference type="Gene3D" id="1.10.510.10">
    <property type="entry name" value="Transferase(Phosphotransferase) domain 1"/>
    <property type="match status" value="1"/>
</dbReference>
<evidence type="ECO:0000256" key="7">
    <source>
        <dbReference type="ARBA" id="ARBA00022741"/>
    </source>
</evidence>
<dbReference type="PROSITE" id="PS50011">
    <property type="entry name" value="PROTEIN_KINASE_DOM"/>
    <property type="match status" value="1"/>
</dbReference>
<comment type="catalytic activity">
    <reaction evidence="14">
        <text>L-seryl-[protein] + ATP = O-phospho-L-seryl-[protein] + ADP + H(+)</text>
        <dbReference type="Rhea" id="RHEA:17989"/>
        <dbReference type="Rhea" id="RHEA-COMP:9863"/>
        <dbReference type="Rhea" id="RHEA-COMP:11604"/>
        <dbReference type="ChEBI" id="CHEBI:15378"/>
        <dbReference type="ChEBI" id="CHEBI:29999"/>
        <dbReference type="ChEBI" id="CHEBI:30616"/>
        <dbReference type="ChEBI" id="CHEBI:83421"/>
        <dbReference type="ChEBI" id="CHEBI:456216"/>
        <dbReference type="EC" id="2.7.11.1"/>
    </reaction>
</comment>
<evidence type="ECO:0000256" key="16">
    <source>
        <dbReference type="SAM" id="MobiDB-lite"/>
    </source>
</evidence>
<keyword evidence="8" id="KW-0418">Kinase</keyword>
<keyword evidence="7 15" id="KW-0547">Nucleotide-binding</keyword>
<evidence type="ECO:0000313" key="18">
    <source>
        <dbReference type="EMBL" id="ESR61664.1"/>
    </source>
</evidence>
<evidence type="ECO:0000256" key="11">
    <source>
        <dbReference type="ARBA" id="ARBA00023136"/>
    </source>
</evidence>
<organism evidence="18 19">
    <name type="scientific">Citrus clementina</name>
    <name type="common">Clementine</name>
    <name type="synonym">Citrus deliciosa x Citrus sinensis</name>
    <dbReference type="NCBI Taxonomy" id="85681"/>
    <lineage>
        <taxon>Eukaryota</taxon>
        <taxon>Viridiplantae</taxon>
        <taxon>Streptophyta</taxon>
        <taxon>Embryophyta</taxon>
        <taxon>Tracheophyta</taxon>
        <taxon>Spermatophyta</taxon>
        <taxon>Magnoliopsida</taxon>
        <taxon>eudicotyledons</taxon>
        <taxon>Gunneridae</taxon>
        <taxon>Pentapetalae</taxon>
        <taxon>rosids</taxon>
        <taxon>malvids</taxon>
        <taxon>Sapindales</taxon>
        <taxon>Rutaceae</taxon>
        <taxon>Aurantioideae</taxon>
        <taxon>Citrus</taxon>
    </lineage>
</organism>
<dbReference type="InterPro" id="IPR011009">
    <property type="entry name" value="Kinase-like_dom_sf"/>
</dbReference>
<evidence type="ECO:0000256" key="6">
    <source>
        <dbReference type="ARBA" id="ARBA00022729"/>
    </source>
</evidence>
<name>V4W6E8_CITCL</name>
<dbReference type="PROSITE" id="PS00108">
    <property type="entry name" value="PROTEIN_KINASE_ST"/>
    <property type="match status" value="1"/>
</dbReference>
<comment type="subcellular location">
    <subcellularLocation>
        <location evidence="1">Membrane</location>
        <topology evidence="1">Single-pass type I membrane protein</topology>
    </subcellularLocation>
</comment>
<dbReference type="FunFam" id="3.30.200.20:FF:000178">
    <property type="entry name" value="serine/threonine-protein kinase PBS1-like"/>
    <property type="match status" value="1"/>
</dbReference>
<keyword evidence="3" id="KW-0723">Serine/threonine-protein kinase</keyword>
<evidence type="ECO:0000256" key="10">
    <source>
        <dbReference type="ARBA" id="ARBA00022989"/>
    </source>
</evidence>
<dbReference type="InterPro" id="IPR008271">
    <property type="entry name" value="Ser/Thr_kinase_AS"/>
</dbReference>
<evidence type="ECO:0000256" key="8">
    <source>
        <dbReference type="ARBA" id="ARBA00022777"/>
    </source>
</evidence>
<dbReference type="SMART" id="SM00220">
    <property type="entry name" value="S_TKc"/>
    <property type="match status" value="1"/>
</dbReference>
<keyword evidence="19" id="KW-1185">Reference proteome</keyword>